<dbReference type="EMBL" id="WPHR01000004">
    <property type="protein sequence ID" value="MUZ72390.1"/>
    <property type="molecule type" value="Genomic_DNA"/>
</dbReference>
<protein>
    <submittedName>
        <fullName evidence="1">Uncharacterized protein</fullName>
    </submittedName>
</protein>
<gene>
    <name evidence="1" type="ORF">GOZ90_06820</name>
</gene>
<organism evidence="1 2">
    <name type="scientific">Agrobacterium vitis</name>
    <name type="common">Rhizobium vitis</name>
    <dbReference type="NCBI Taxonomy" id="373"/>
    <lineage>
        <taxon>Bacteria</taxon>
        <taxon>Pseudomonadati</taxon>
        <taxon>Pseudomonadota</taxon>
        <taxon>Alphaproteobacteria</taxon>
        <taxon>Hyphomicrobiales</taxon>
        <taxon>Rhizobiaceae</taxon>
        <taxon>Rhizobium/Agrobacterium group</taxon>
        <taxon>Agrobacterium</taxon>
    </lineage>
</organism>
<evidence type="ECO:0000313" key="1">
    <source>
        <dbReference type="EMBL" id="MUZ72390.1"/>
    </source>
</evidence>
<dbReference type="RefSeq" id="WP_156614238.1">
    <property type="nucleotide sequence ID" value="NZ_WPHR01000004.1"/>
</dbReference>
<sequence>MEMDDPFENLRARSAYLQREFLDTGIKPGKGKGERIMECAHSAFTVLTIWNRQALPGR</sequence>
<evidence type="ECO:0000313" key="2">
    <source>
        <dbReference type="Proteomes" id="UP000477951"/>
    </source>
</evidence>
<name>A0A6L6V8Z9_AGRVI</name>
<reference evidence="1 2" key="1">
    <citation type="submission" date="2019-12" db="EMBL/GenBank/DDBJ databases">
        <title>Whole-genome sequencing of Allorhizobium vitis.</title>
        <authorList>
            <person name="Gan H.M."/>
            <person name="Szegedi E."/>
            <person name="Burr T."/>
            <person name="Savka M.A."/>
        </authorList>
    </citation>
    <scope>NUCLEOTIDE SEQUENCE [LARGE SCALE GENOMIC DNA]</scope>
    <source>
        <strain evidence="1 2">CG516</strain>
    </source>
</reference>
<dbReference type="Proteomes" id="UP000477951">
    <property type="component" value="Unassembled WGS sequence"/>
</dbReference>
<proteinExistence type="predicted"/>
<dbReference type="AlphaFoldDB" id="A0A6L6V8Z9"/>
<comment type="caution">
    <text evidence="1">The sequence shown here is derived from an EMBL/GenBank/DDBJ whole genome shotgun (WGS) entry which is preliminary data.</text>
</comment>
<accession>A0A6L6V8Z9</accession>